<dbReference type="PROSITE" id="PS51755">
    <property type="entry name" value="OMPR_PHOB"/>
    <property type="match status" value="1"/>
</dbReference>
<evidence type="ECO:0000256" key="7">
    <source>
        <dbReference type="PROSITE-ProRule" id="PRU00169"/>
    </source>
</evidence>
<dbReference type="Pfam" id="PF00072">
    <property type="entry name" value="Response_reg"/>
    <property type="match status" value="1"/>
</dbReference>
<dbReference type="Pfam" id="PF00486">
    <property type="entry name" value="Trans_reg_C"/>
    <property type="match status" value="1"/>
</dbReference>
<name>A0ABS4VG77_9ACTN</name>
<keyword evidence="4" id="KW-0805">Transcription regulation</keyword>
<dbReference type="Gene3D" id="3.40.50.2300">
    <property type="match status" value="1"/>
</dbReference>
<keyword evidence="5 8" id="KW-0238">DNA-binding</keyword>
<dbReference type="SMART" id="SM00448">
    <property type="entry name" value="REC"/>
    <property type="match status" value="1"/>
</dbReference>
<sequence>MSTPQPAPARGDGQHVLVVADDPSTVELLTTTLVLAGYQVQSAANGADGLKRVTEHPYDLVVFDATMPDLDELQRGRRLPPADRPPVLFLTAYESLHTLVPELGLGEEDYVTKPFGISEALARVHVLLRGRHTPRQGDTPHYRDLLLDHATCEARRGARPLDLTPAEYRLVCLLLAHAERVLSKGQISRHVWGDVRADNAIEKLVSRLRRKVDVEEPALIHTRRGFGYWLGCSSR</sequence>
<keyword evidence="3" id="KW-0902">Two-component regulatory system</keyword>
<evidence type="ECO:0000256" key="4">
    <source>
        <dbReference type="ARBA" id="ARBA00023015"/>
    </source>
</evidence>
<dbReference type="InterPro" id="IPR011006">
    <property type="entry name" value="CheY-like_superfamily"/>
</dbReference>
<protein>
    <submittedName>
        <fullName evidence="11">DNA-binding response OmpR family regulator</fullName>
    </submittedName>
</protein>
<evidence type="ECO:0000259" key="9">
    <source>
        <dbReference type="PROSITE" id="PS50110"/>
    </source>
</evidence>
<dbReference type="PANTHER" id="PTHR48111">
    <property type="entry name" value="REGULATOR OF RPOS"/>
    <property type="match status" value="1"/>
</dbReference>
<evidence type="ECO:0000256" key="5">
    <source>
        <dbReference type="ARBA" id="ARBA00023125"/>
    </source>
</evidence>
<dbReference type="Proteomes" id="UP001519311">
    <property type="component" value="Unassembled WGS sequence"/>
</dbReference>
<comment type="subcellular location">
    <subcellularLocation>
        <location evidence="1">Cytoplasm</location>
    </subcellularLocation>
</comment>
<evidence type="ECO:0000256" key="6">
    <source>
        <dbReference type="ARBA" id="ARBA00023163"/>
    </source>
</evidence>
<dbReference type="SUPFAM" id="SSF52172">
    <property type="entry name" value="CheY-like"/>
    <property type="match status" value="1"/>
</dbReference>
<organism evidence="11 12">
    <name type="scientific">Streptomyces clavifer</name>
    <dbReference type="NCBI Taxonomy" id="68188"/>
    <lineage>
        <taxon>Bacteria</taxon>
        <taxon>Bacillati</taxon>
        <taxon>Actinomycetota</taxon>
        <taxon>Actinomycetes</taxon>
        <taxon>Kitasatosporales</taxon>
        <taxon>Streptomycetaceae</taxon>
        <taxon>Streptomyces</taxon>
    </lineage>
</organism>
<feature type="domain" description="OmpR/PhoB-type" evidence="10">
    <location>
        <begin position="137"/>
        <end position="232"/>
    </location>
</feature>
<feature type="DNA-binding region" description="OmpR/PhoB-type" evidence="8">
    <location>
        <begin position="137"/>
        <end position="232"/>
    </location>
</feature>
<dbReference type="InterPro" id="IPR036388">
    <property type="entry name" value="WH-like_DNA-bd_sf"/>
</dbReference>
<dbReference type="CDD" id="cd00383">
    <property type="entry name" value="trans_reg_C"/>
    <property type="match status" value="1"/>
</dbReference>
<dbReference type="Gene3D" id="6.10.250.690">
    <property type="match status" value="1"/>
</dbReference>
<evidence type="ECO:0000256" key="1">
    <source>
        <dbReference type="ARBA" id="ARBA00004496"/>
    </source>
</evidence>
<evidence type="ECO:0000256" key="2">
    <source>
        <dbReference type="ARBA" id="ARBA00022553"/>
    </source>
</evidence>
<dbReference type="SMART" id="SM00862">
    <property type="entry name" value="Trans_reg_C"/>
    <property type="match status" value="1"/>
</dbReference>
<keyword evidence="12" id="KW-1185">Reference proteome</keyword>
<evidence type="ECO:0000256" key="3">
    <source>
        <dbReference type="ARBA" id="ARBA00023012"/>
    </source>
</evidence>
<dbReference type="GO" id="GO:0003677">
    <property type="term" value="F:DNA binding"/>
    <property type="evidence" value="ECO:0007669"/>
    <property type="project" value="UniProtKB-KW"/>
</dbReference>
<dbReference type="PROSITE" id="PS50110">
    <property type="entry name" value="RESPONSE_REGULATORY"/>
    <property type="match status" value="1"/>
</dbReference>
<dbReference type="InterPro" id="IPR039420">
    <property type="entry name" value="WalR-like"/>
</dbReference>
<dbReference type="EMBL" id="JAGINS010000001">
    <property type="protein sequence ID" value="MBP2362922.1"/>
    <property type="molecule type" value="Genomic_DNA"/>
</dbReference>
<evidence type="ECO:0000259" key="10">
    <source>
        <dbReference type="PROSITE" id="PS51755"/>
    </source>
</evidence>
<evidence type="ECO:0000256" key="8">
    <source>
        <dbReference type="PROSITE-ProRule" id="PRU01091"/>
    </source>
</evidence>
<evidence type="ECO:0000313" key="11">
    <source>
        <dbReference type="EMBL" id="MBP2362922.1"/>
    </source>
</evidence>
<feature type="domain" description="Response regulatory" evidence="9">
    <location>
        <begin position="15"/>
        <end position="128"/>
    </location>
</feature>
<comment type="caution">
    <text evidence="11">The sequence shown here is derived from an EMBL/GenBank/DDBJ whole genome shotgun (WGS) entry which is preliminary data.</text>
</comment>
<dbReference type="InterPro" id="IPR001789">
    <property type="entry name" value="Sig_transdc_resp-reg_receiver"/>
</dbReference>
<reference evidence="11 12" key="1">
    <citation type="submission" date="2021-03" db="EMBL/GenBank/DDBJ databases">
        <title>Sequencing the genomes of 1000 actinobacteria strains.</title>
        <authorList>
            <person name="Klenk H.-P."/>
        </authorList>
    </citation>
    <scope>NUCLEOTIDE SEQUENCE [LARGE SCALE GENOMIC DNA]</scope>
    <source>
        <strain evidence="11 12">DSM 40843</strain>
    </source>
</reference>
<evidence type="ECO:0000313" key="12">
    <source>
        <dbReference type="Proteomes" id="UP001519311"/>
    </source>
</evidence>
<dbReference type="PANTHER" id="PTHR48111:SF22">
    <property type="entry name" value="REGULATOR OF RPOS"/>
    <property type="match status" value="1"/>
</dbReference>
<feature type="modified residue" description="4-aspartylphosphate" evidence="7">
    <location>
        <position position="64"/>
    </location>
</feature>
<gene>
    <name evidence="11" type="ORF">JOF59_005322</name>
</gene>
<proteinExistence type="predicted"/>
<dbReference type="RefSeq" id="WP_307840672.1">
    <property type="nucleotide sequence ID" value="NZ_BMWJ01000005.1"/>
</dbReference>
<dbReference type="Gene3D" id="1.10.10.10">
    <property type="entry name" value="Winged helix-like DNA-binding domain superfamily/Winged helix DNA-binding domain"/>
    <property type="match status" value="1"/>
</dbReference>
<accession>A0ABS4VG77</accession>
<dbReference type="InterPro" id="IPR001867">
    <property type="entry name" value="OmpR/PhoB-type_DNA-bd"/>
</dbReference>
<keyword evidence="2 7" id="KW-0597">Phosphoprotein</keyword>
<keyword evidence="6" id="KW-0804">Transcription</keyword>